<dbReference type="RefSeq" id="WP_313914152.1">
    <property type="nucleotide sequence ID" value="NZ_CP135076.1"/>
</dbReference>
<keyword evidence="2" id="KW-0812">Transmembrane</keyword>
<dbReference type="Proteomes" id="UP001302249">
    <property type="component" value="Chromosome"/>
</dbReference>
<evidence type="ECO:0000256" key="2">
    <source>
        <dbReference type="SAM" id="Phobius"/>
    </source>
</evidence>
<evidence type="ECO:0000313" key="4">
    <source>
        <dbReference type="Proteomes" id="UP001302249"/>
    </source>
</evidence>
<gene>
    <name evidence="3" type="ORF">RPR59_11435</name>
</gene>
<evidence type="ECO:0000256" key="1">
    <source>
        <dbReference type="SAM" id="MobiDB-lite"/>
    </source>
</evidence>
<reference evidence="3 4" key="1">
    <citation type="submission" date="2023-09" db="EMBL/GenBank/DDBJ databases">
        <authorList>
            <person name="Rey-Velasco X."/>
        </authorList>
    </citation>
    <scope>NUCLEOTIDE SEQUENCE [LARGE SCALE GENOMIC DNA]</scope>
    <source>
        <strain evidence="3 4">W311</strain>
    </source>
</reference>
<feature type="region of interest" description="Disordered" evidence="1">
    <location>
        <begin position="51"/>
        <end position="82"/>
    </location>
</feature>
<protein>
    <recommendedName>
        <fullName evidence="5">Lipoprotein</fullName>
    </recommendedName>
</protein>
<organism evidence="3 4">
    <name type="scientific">Stakelama saccharophila</name>
    <dbReference type="NCBI Taxonomy" id="3075605"/>
    <lineage>
        <taxon>Bacteria</taxon>
        <taxon>Pseudomonadati</taxon>
        <taxon>Pseudomonadota</taxon>
        <taxon>Alphaproteobacteria</taxon>
        <taxon>Sphingomonadales</taxon>
        <taxon>Sphingomonadaceae</taxon>
        <taxon>Stakelama</taxon>
    </lineage>
</organism>
<sequence>MAWRDRSRNDGGSGQAESGAKARVIPGMLIALAVVVIVALALALWLSSKSGDDGAPVPAPSPAPTSAASPGPEGVRALPESEQMQKAAIAALGAADGKVGEQDGQRTMTEPAGLFWDGDRAILISETGMEDGCHGCSGSLGVHYLKPDGEDGLTVTGSWPDAIDGSSWGRPPAQWRVSRKFADVPVVYATGGGTFQGYTCSVATLTRLGPDGPRAMVSIPLGYDDSGAVISDTRTKLDGKIVNIVPGKRFDVHYTGTETFTDHYVRQGDRYVAQGKLRMQSC</sequence>
<name>A0ABZ0B878_9SPHN</name>
<keyword evidence="2" id="KW-1133">Transmembrane helix</keyword>
<dbReference type="EMBL" id="CP135076">
    <property type="protein sequence ID" value="WNO53063.1"/>
    <property type="molecule type" value="Genomic_DNA"/>
</dbReference>
<evidence type="ECO:0000313" key="3">
    <source>
        <dbReference type="EMBL" id="WNO53063.1"/>
    </source>
</evidence>
<evidence type="ECO:0008006" key="5">
    <source>
        <dbReference type="Google" id="ProtNLM"/>
    </source>
</evidence>
<keyword evidence="2" id="KW-0472">Membrane</keyword>
<proteinExistence type="predicted"/>
<feature type="transmembrane region" description="Helical" evidence="2">
    <location>
        <begin position="24"/>
        <end position="46"/>
    </location>
</feature>
<accession>A0ABZ0B878</accession>
<keyword evidence="4" id="KW-1185">Reference proteome</keyword>